<dbReference type="PANTHER" id="PTHR43429">
    <property type="entry name" value="PYRIDINE NUCLEOTIDE-DISULFIDE OXIDOREDUCTASE DOMAIN-CONTAINING"/>
    <property type="match status" value="1"/>
</dbReference>
<dbReference type="InterPro" id="IPR036188">
    <property type="entry name" value="FAD/NAD-bd_sf"/>
</dbReference>
<dbReference type="Pfam" id="PF07992">
    <property type="entry name" value="Pyr_redox_2"/>
    <property type="match status" value="1"/>
</dbReference>
<dbReference type="InterPro" id="IPR023753">
    <property type="entry name" value="FAD/NAD-binding_dom"/>
</dbReference>
<dbReference type="Gene3D" id="3.30.390.30">
    <property type="match status" value="1"/>
</dbReference>
<proteinExistence type="predicted"/>
<keyword evidence="5" id="KW-0560">Oxidoreductase</keyword>
<evidence type="ECO:0000313" key="6">
    <source>
        <dbReference type="Proteomes" id="UP000239430"/>
    </source>
</evidence>
<evidence type="ECO:0000259" key="4">
    <source>
        <dbReference type="Pfam" id="PF07992"/>
    </source>
</evidence>
<comment type="caution">
    <text evidence="5">The sequence shown here is derived from an EMBL/GenBank/DDBJ whole genome shotgun (WGS) entry which is preliminary data.</text>
</comment>
<dbReference type="EMBL" id="PVXL01000065">
    <property type="protein sequence ID" value="PRR70384.1"/>
    <property type="molecule type" value="Genomic_DNA"/>
</dbReference>
<keyword evidence="6" id="KW-1185">Reference proteome</keyword>
<dbReference type="InterPro" id="IPR016156">
    <property type="entry name" value="FAD/NAD-linked_Rdtase_dimer_sf"/>
</dbReference>
<protein>
    <submittedName>
        <fullName evidence="5">Rhodocoxin reductase</fullName>
        <ecNumber evidence="5">1.18.1.-</ecNumber>
    </submittedName>
</protein>
<dbReference type="GO" id="GO:0016491">
    <property type="term" value="F:oxidoreductase activity"/>
    <property type="evidence" value="ECO:0007669"/>
    <property type="project" value="UniProtKB-KW"/>
</dbReference>
<dbReference type="AlphaFoldDB" id="A0A9X7J0Z6"/>
<accession>A0A9X7J0Z6</accession>
<dbReference type="EC" id="1.18.1.-" evidence="5"/>
<organism evidence="5 6">
    <name type="scientific">Neomoorella stamsii</name>
    <dbReference type="NCBI Taxonomy" id="1266720"/>
    <lineage>
        <taxon>Bacteria</taxon>
        <taxon>Bacillati</taxon>
        <taxon>Bacillota</taxon>
        <taxon>Clostridia</taxon>
        <taxon>Neomoorellales</taxon>
        <taxon>Neomoorellaceae</taxon>
        <taxon>Neomoorella</taxon>
    </lineage>
</organism>
<evidence type="ECO:0000313" key="5">
    <source>
        <dbReference type="EMBL" id="PRR70384.1"/>
    </source>
</evidence>
<sequence length="411" mass="44063">MKRTDVLVVGGGICGYTAALAARRYYGGKKITLVRKEVRALIPWCLAYNCAKGTLYNNVLRDDRLYDEGIELVIDEVTAIDRQGKCVTTAFAEDIIYDKLILATGSLPAPPLFKGADLQGVFALKKEFPYLENIRASLASARSLVIVGAGPAGIEFAEACTANRQLNVTMVELLPHCLAWAFDDEFCTLVEENLRQRGLNIITATGVEELQGNKRVEQVKLTSGRTLPADTVILATGVVPNTGLAREAGLATHEHAGILVDEYMRTSDEDIFAVGDCAAKISPSGPGGAIARQAIAGGREARVAAANLFALKRPREIALEKFSVTIGDHAFGSVGLIQRTNPETGREMLTVDIAPGVIARDVAVKVAYARETGATIGAQVHGKPLGLVREIIDRLATAIQHQARFDELALA</sequence>
<evidence type="ECO:0000256" key="3">
    <source>
        <dbReference type="ARBA" id="ARBA00022827"/>
    </source>
</evidence>
<reference evidence="5 6" key="1">
    <citation type="submission" date="2018-03" db="EMBL/GenBank/DDBJ databases">
        <title>Genome sequence of Moorella stamsii DSM 26217.</title>
        <authorList>
            <person name="Poehlein A."/>
            <person name="Daniel R."/>
        </authorList>
    </citation>
    <scope>NUCLEOTIDE SEQUENCE [LARGE SCALE GENOMIC DNA]</scope>
    <source>
        <strain evidence="6">DSM 26217</strain>
    </source>
</reference>
<dbReference type="Proteomes" id="UP000239430">
    <property type="component" value="Unassembled WGS sequence"/>
</dbReference>
<keyword evidence="3" id="KW-0274">FAD</keyword>
<dbReference type="PANTHER" id="PTHR43429:SF3">
    <property type="entry name" value="NITRITE REDUCTASE [NAD(P)H]"/>
    <property type="match status" value="1"/>
</dbReference>
<evidence type="ECO:0000256" key="2">
    <source>
        <dbReference type="ARBA" id="ARBA00022630"/>
    </source>
</evidence>
<dbReference type="Gene3D" id="3.50.50.60">
    <property type="entry name" value="FAD/NAD(P)-binding domain"/>
    <property type="match status" value="2"/>
</dbReference>
<dbReference type="PRINTS" id="PR00469">
    <property type="entry name" value="PNDRDTASEII"/>
</dbReference>
<dbReference type="SUPFAM" id="SSF55424">
    <property type="entry name" value="FAD/NAD-linked reductases, dimerisation (C-terminal) domain"/>
    <property type="match status" value="1"/>
</dbReference>
<name>A0A9X7J0Z6_9FIRM</name>
<dbReference type="RefSeq" id="WP_054935652.1">
    <property type="nucleotide sequence ID" value="NZ_PVXL01000065.1"/>
</dbReference>
<gene>
    <name evidence="5" type="primary">thcD_2</name>
    <name evidence="5" type="ORF">MOST_27760</name>
</gene>
<evidence type="ECO:0000256" key="1">
    <source>
        <dbReference type="ARBA" id="ARBA00001974"/>
    </source>
</evidence>
<dbReference type="SUPFAM" id="SSF51905">
    <property type="entry name" value="FAD/NAD(P)-binding domain"/>
    <property type="match status" value="1"/>
</dbReference>
<dbReference type="InterPro" id="IPR050260">
    <property type="entry name" value="FAD-bd_OxRdtase"/>
</dbReference>
<feature type="domain" description="FAD/NAD(P)-binding" evidence="4">
    <location>
        <begin position="5"/>
        <end position="283"/>
    </location>
</feature>
<keyword evidence="2" id="KW-0285">Flavoprotein</keyword>
<dbReference type="PRINTS" id="PR00368">
    <property type="entry name" value="FADPNR"/>
</dbReference>
<comment type="cofactor">
    <cofactor evidence="1">
        <name>FAD</name>
        <dbReference type="ChEBI" id="CHEBI:57692"/>
    </cofactor>
</comment>